<dbReference type="SUPFAM" id="SSF53850">
    <property type="entry name" value="Periplasmic binding protein-like II"/>
    <property type="match status" value="1"/>
</dbReference>
<name>A0ABU1BDZ8_PSEHA</name>
<feature type="chain" id="PRO_5046666979" evidence="1">
    <location>
        <begin position="19"/>
        <end position="244"/>
    </location>
</feature>
<feature type="signal peptide" evidence="1">
    <location>
        <begin position="1"/>
        <end position="18"/>
    </location>
</feature>
<proteinExistence type="predicted"/>
<feature type="domain" description="Solute-binding protein family 3/N-terminal" evidence="2">
    <location>
        <begin position="24"/>
        <end position="118"/>
    </location>
</feature>
<organism evidence="3 4">
    <name type="scientific">Pseudoalteromonas haloplanktis</name>
    <name type="common">Alteromonas haloplanktis</name>
    <dbReference type="NCBI Taxonomy" id="228"/>
    <lineage>
        <taxon>Bacteria</taxon>
        <taxon>Pseudomonadati</taxon>
        <taxon>Pseudomonadota</taxon>
        <taxon>Gammaproteobacteria</taxon>
        <taxon>Alteromonadales</taxon>
        <taxon>Pseudoalteromonadaceae</taxon>
        <taxon>Pseudoalteromonas</taxon>
    </lineage>
</organism>
<evidence type="ECO:0000313" key="3">
    <source>
        <dbReference type="EMBL" id="MDQ9092154.1"/>
    </source>
</evidence>
<gene>
    <name evidence="3" type="ORF">RC083_11200</name>
</gene>
<evidence type="ECO:0000313" key="4">
    <source>
        <dbReference type="Proteomes" id="UP001226574"/>
    </source>
</evidence>
<dbReference type="InterPro" id="IPR001638">
    <property type="entry name" value="Solute-binding_3/MltF_N"/>
</dbReference>
<sequence length="244" mass="28206">MIKLVVCCCLLVSYSLFAQCNATLKIAVVNNSPPYSYLQGSQYAGVDVDLARKALHAVGVCFEFVKMPNVERAKRYLAVGKVNMMMGIQYTDALNRSAIFSLSYRDNVQRLFINKAEFLKKRTLIELLQLQPLILFDTGQYAGPEIDYLRLEPSFSDNFQSVATMPQRLMMLSRNYGDISIENELAGQYFIREQQLTTIIMHPYLVHRDPVFFIFSRKKPILTQEQRQQFDQFLLTETEKTPRK</sequence>
<dbReference type="Proteomes" id="UP001226574">
    <property type="component" value="Unassembled WGS sequence"/>
</dbReference>
<comment type="caution">
    <text evidence="3">The sequence shown here is derived from an EMBL/GenBank/DDBJ whole genome shotgun (WGS) entry which is preliminary data.</text>
</comment>
<keyword evidence="4" id="KW-1185">Reference proteome</keyword>
<reference evidence="3 4" key="1">
    <citation type="submission" date="2023-08" db="EMBL/GenBank/DDBJ databases">
        <title>Pseudoalteromonas haloplanktis LL1 genome.</title>
        <authorList>
            <person name="Wu S."/>
        </authorList>
    </citation>
    <scope>NUCLEOTIDE SEQUENCE [LARGE SCALE GENOMIC DNA]</scope>
    <source>
        <strain evidence="3 4">LL1</strain>
    </source>
</reference>
<dbReference type="EMBL" id="JAVIFY010000007">
    <property type="protein sequence ID" value="MDQ9092154.1"/>
    <property type="molecule type" value="Genomic_DNA"/>
</dbReference>
<dbReference type="Gene3D" id="3.40.190.10">
    <property type="entry name" value="Periplasmic binding protein-like II"/>
    <property type="match status" value="2"/>
</dbReference>
<evidence type="ECO:0000259" key="2">
    <source>
        <dbReference type="Pfam" id="PF00497"/>
    </source>
</evidence>
<keyword evidence="1" id="KW-0732">Signal</keyword>
<accession>A0ABU1BDZ8</accession>
<dbReference type="Pfam" id="PF00497">
    <property type="entry name" value="SBP_bac_3"/>
    <property type="match status" value="1"/>
</dbReference>
<protein>
    <submittedName>
        <fullName evidence="3">Transporter substrate-binding domain-containing protein</fullName>
    </submittedName>
</protein>
<dbReference type="RefSeq" id="WP_016709918.1">
    <property type="nucleotide sequence ID" value="NZ_JAVIFY010000007.1"/>
</dbReference>
<evidence type="ECO:0000256" key="1">
    <source>
        <dbReference type="SAM" id="SignalP"/>
    </source>
</evidence>